<dbReference type="AlphaFoldDB" id="A0AA43QQA9"/>
<dbReference type="PANTHER" id="PTHR42085:SF7">
    <property type="entry name" value="F-BOX DOMAIN-CONTAINING PROTEIN"/>
    <property type="match status" value="1"/>
</dbReference>
<sequence>MSRPPIYDPFASPLDDSDDDQPLLALFRMWEQQERDERTNKLQSNNMLDESAKARHTVAVNTTDETTGFRLLDLPAENRRQILGLVLPHTVIDRWWGPLWEHGNTALLRTCQQLHTEATSILYSTNTFVIQISLHRCPQFIKRPPRCEEDRSFSILSTFRQQDLQLIRKIELEVTGFDVDVGLGKYNIMNMGGLALGLQEEARRLVQALSQQQCSTVKVVKMVWTSRDAQTDMRQHRKTVMLALQEAGVRIEEFPMRSVGSDGRT</sequence>
<evidence type="ECO:0000313" key="2">
    <source>
        <dbReference type="Proteomes" id="UP001161017"/>
    </source>
</evidence>
<comment type="caution">
    <text evidence="1">The sequence shown here is derived from an EMBL/GenBank/DDBJ whole genome shotgun (WGS) entry which is preliminary data.</text>
</comment>
<keyword evidence="2" id="KW-1185">Reference proteome</keyword>
<dbReference type="Proteomes" id="UP001161017">
    <property type="component" value="Unassembled WGS sequence"/>
</dbReference>
<dbReference type="InterPro" id="IPR038883">
    <property type="entry name" value="AN11006-like"/>
</dbReference>
<reference evidence="1" key="1">
    <citation type="journal article" date="2023" name="Genome Biol. Evol.">
        <title>First Whole Genome Sequence and Flow Cytometry Genome Size Data for the Lichen-Forming Fungus Ramalina farinacea (Ascomycota).</title>
        <authorList>
            <person name="Llewellyn T."/>
            <person name="Mian S."/>
            <person name="Hill R."/>
            <person name="Leitch I.J."/>
            <person name="Gaya E."/>
        </authorList>
    </citation>
    <scope>NUCLEOTIDE SEQUENCE</scope>
    <source>
        <strain evidence="1">LIQ254RAFAR</strain>
    </source>
</reference>
<evidence type="ECO:0000313" key="1">
    <source>
        <dbReference type="EMBL" id="MDI1489146.1"/>
    </source>
</evidence>
<name>A0AA43QQA9_9LECA</name>
<organism evidence="1 2">
    <name type="scientific">Ramalina farinacea</name>
    <dbReference type="NCBI Taxonomy" id="258253"/>
    <lineage>
        <taxon>Eukaryota</taxon>
        <taxon>Fungi</taxon>
        <taxon>Dikarya</taxon>
        <taxon>Ascomycota</taxon>
        <taxon>Pezizomycotina</taxon>
        <taxon>Lecanoromycetes</taxon>
        <taxon>OSLEUM clade</taxon>
        <taxon>Lecanoromycetidae</taxon>
        <taxon>Lecanorales</taxon>
        <taxon>Lecanorineae</taxon>
        <taxon>Ramalinaceae</taxon>
        <taxon>Ramalina</taxon>
    </lineage>
</organism>
<gene>
    <name evidence="1" type="ORF">OHK93_008424</name>
</gene>
<accession>A0AA43QQA9</accession>
<dbReference type="PANTHER" id="PTHR42085">
    <property type="entry name" value="F-BOX DOMAIN-CONTAINING PROTEIN"/>
    <property type="match status" value="1"/>
</dbReference>
<proteinExistence type="predicted"/>
<dbReference type="EMBL" id="JAPUFD010000009">
    <property type="protein sequence ID" value="MDI1489146.1"/>
    <property type="molecule type" value="Genomic_DNA"/>
</dbReference>
<protein>
    <submittedName>
        <fullName evidence="1">Uncharacterized protein</fullName>
    </submittedName>
</protein>